<dbReference type="SFLD" id="SFLDF00027">
    <property type="entry name" value="p-type_atpase"/>
    <property type="match status" value="1"/>
</dbReference>
<dbReference type="GO" id="GO:0005524">
    <property type="term" value="F:ATP binding"/>
    <property type="evidence" value="ECO:0007669"/>
    <property type="project" value="UniProtKB-KW"/>
</dbReference>
<evidence type="ECO:0000256" key="9">
    <source>
        <dbReference type="ARBA" id="ARBA00022989"/>
    </source>
</evidence>
<evidence type="ECO:0000256" key="1">
    <source>
        <dbReference type="ARBA" id="ARBA00004651"/>
    </source>
</evidence>
<dbReference type="InterPro" id="IPR005782">
    <property type="entry name" value="P-type_ATPase_IIA"/>
</dbReference>
<dbReference type="Gene3D" id="2.70.150.10">
    <property type="entry name" value="Calcium-transporting ATPase, cytoplasmic transduction domain A"/>
    <property type="match status" value="1"/>
</dbReference>
<dbReference type="InterPro" id="IPR023299">
    <property type="entry name" value="ATPase_P-typ_cyto_dom_N"/>
</dbReference>
<evidence type="ECO:0000256" key="11">
    <source>
        <dbReference type="SAM" id="Phobius"/>
    </source>
</evidence>
<evidence type="ECO:0000256" key="10">
    <source>
        <dbReference type="ARBA" id="ARBA00023136"/>
    </source>
</evidence>
<reference evidence="13" key="1">
    <citation type="journal article" date="2015" name="Proc. Natl. Acad. Sci. U.S.A.">
        <title>Networks of energetic and metabolic interactions define dynamics in microbial communities.</title>
        <authorList>
            <person name="Embree M."/>
            <person name="Liu J.K."/>
            <person name="Al-Bassam M.M."/>
            <person name="Zengler K."/>
        </authorList>
    </citation>
    <scope>NUCLEOTIDE SEQUENCE</scope>
</reference>
<dbReference type="PRINTS" id="PR00119">
    <property type="entry name" value="CATATPASE"/>
</dbReference>
<keyword evidence="9 11" id="KW-1133">Transmembrane helix</keyword>
<dbReference type="InterPro" id="IPR059000">
    <property type="entry name" value="ATPase_P-type_domA"/>
</dbReference>
<dbReference type="InterPro" id="IPR006068">
    <property type="entry name" value="ATPase_P-typ_cation-transptr_C"/>
</dbReference>
<dbReference type="Pfam" id="PF00689">
    <property type="entry name" value="Cation_ATPase_C"/>
    <property type="match status" value="1"/>
</dbReference>
<dbReference type="InterPro" id="IPR001757">
    <property type="entry name" value="P_typ_ATPase"/>
</dbReference>
<evidence type="ECO:0000256" key="7">
    <source>
        <dbReference type="ARBA" id="ARBA00022842"/>
    </source>
</evidence>
<keyword evidence="3 11" id="KW-0812">Transmembrane</keyword>
<dbReference type="SUPFAM" id="SSF56784">
    <property type="entry name" value="HAD-like"/>
    <property type="match status" value="1"/>
</dbReference>
<keyword evidence="4" id="KW-0479">Metal-binding</keyword>
<dbReference type="InterPro" id="IPR004014">
    <property type="entry name" value="ATPase_P-typ_cation-transptr_N"/>
</dbReference>
<dbReference type="SUPFAM" id="SSF81653">
    <property type="entry name" value="Calcium ATPase, transduction domain A"/>
    <property type="match status" value="1"/>
</dbReference>
<dbReference type="PANTHER" id="PTHR24093">
    <property type="entry name" value="CATION TRANSPORTING ATPASE"/>
    <property type="match status" value="1"/>
</dbReference>
<dbReference type="InterPro" id="IPR036412">
    <property type="entry name" value="HAD-like_sf"/>
</dbReference>
<dbReference type="FunFam" id="3.40.50.1000:FF:000001">
    <property type="entry name" value="Phospholipid-transporting ATPase IC"/>
    <property type="match status" value="1"/>
</dbReference>
<feature type="transmembrane region" description="Helical" evidence="11">
    <location>
        <begin position="246"/>
        <end position="264"/>
    </location>
</feature>
<feature type="transmembrane region" description="Helical" evidence="11">
    <location>
        <begin position="865"/>
        <end position="886"/>
    </location>
</feature>
<dbReference type="SUPFAM" id="SSF81665">
    <property type="entry name" value="Calcium ATPase, transmembrane domain M"/>
    <property type="match status" value="1"/>
</dbReference>
<dbReference type="InterPro" id="IPR008250">
    <property type="entry name" value="ATPase_P-typ_transduc_dom_A_sf"/>
</dbReference>
<keyword evidence="7" id="KW-0460">Magnesium</keyword>
<feature type="transmembrane region" description="Helical" evidence="11">
    <location>
        <begin position="53"/>
        <end position="76"/>
    </location>
</feature>
<dbReference type="InterPro" id="IPR018303">
    <property type="entry name" value="ATPase_P-typ_P_site"/>
</dbReference>
<dbReference type="SUPFAM" id="SSF81660">
    <property type="entry name" value="Metal cation-transporting ATPase, ATP-binding domain N"/>
    <property type="match status" value="1"/>
</dbReference>
<evidence type="ECO:0000256" key="2">
    <source>
        <dbReference type="ARBA" id="ARBA00022475"/>
    </source>
</evidence>
<dbReference type="InterPro" id="IPR023214">
    <property type="entry name" value="HAD_sf"/>
</dbReference>
<dbReference type="NCBIfam" id="TIGR01116">
    <property type="entry name" value="ATPase-IIA1_Ca"/>
    <property type="match status" value="1"/>
</dbReference>
<dbReference type="Pfam" id="PF13246">
    <property type="entry name" value="Cation_ATPase"/>
    <property type="match status" value="1"/>
</dbReference>
<dbReference type="InterPro" id="IPR044492">
    <property type="entry name" value="P_typ_ATPase_HD_dom"/>
</dbReference>
<evidence type="ECO:0000256" key="4">
    <source>
        <dbReference type="ARBA" id="ARBA00022723"/>
    </source>
</evidence>
<dbReference type="PANTHER" id="PTHR24093:SF506">
    <property type="entry name" value="CATION-TRANSPORTING ATPASE PMA1"/>
    <property type="match status" value="1"/>
</dbReference>
<protein>
    <submittedName>
        <fullName evidence="13">Cation-transporting atpase</fullName>
    </submittedName>
</protein>
<keyword evidence="5" id="KW-0547">Nucleotide-binding</keyword>
<dbReference type="GO" id="GO:0016887">
    <property type="term" value="F:ATP hydrolysis activity"/>
    <property type="evidence" value="ECO:0007669"/>
    <property type="project" value="InterPro"/>
</dbReference>
<dbReference type="AlphaFoldDB" id="A0A0W8E5W8"/>
<accession>A0A0W8E5W8</accession>
<dbReference type="GO" id="GO:0046872">
    <property type="term" value="F:metal ion binding"/>
    <property type="evidence" value="ECO:0007669"/>
    <property type="project" value="UniProtKB-KW"/>
</dbReference>
<feature type="domain" description="Cation-transporting P-type ATPase N-terminal" evidence="12">
    <location>
        <begin position="5"/>
        <end position="78"/>
    </location>
</feature>
<evidence type="ECO:0000256" key="6">
    <source>
        <dbReference type="ARBA" id="ARBA00022840"/>
    </source>
</evidence>
<feature type="transmembrane region" description="Helical" evidence="11">
    <location>
        <begin position="797"/>
        <end position="814"/>
    </location>
</feature>
<gene>
    <name evidence="13" type="ORF">ASZ90_018829</name>
</gene>
<feature type="transmembrane region" description="Helical" evidence="11">
    <location>
        <begin position="760"/>
        <end position="785"/>
    </location>
</feature>
<dbReference type="Pfam" id="PF00122">
    <property type="entry name" value="E1-E2_ATPase"/>
    <property type="match status" value="1"/>
</dbReference>
<keyword evidence="8" id="KW-1278">Translocase</keyword>
<evidence type="ECO:0000259" key="12">
    <source>
        <dbReference type="SMART" id="SM00831"/>
    </source>
</evidence>
<keyword evidence="10 11" id="KW-0472">Membrane</keyword>
<sequence>MLNSCWQEKSAGEVIRALQSDTDMGLSNSAIRRLQAMFVNKIEEEKRISPVKILLDQFMNTMILVLLAATVISGIVGAMADAVTIMAIVILNAILGFIQEYRAERSLEEIKKLASAHALVVRNGQRIRIKAEQLVPGDIVIINTGDKIPADLRLLETFSMEIDESTLTGESHPVSKNADLVLNPDTPLADHKNMAYMGTAVTRGRGKAIVVETGSRTVIGQIARIIKETEASMTPLQKKLDHLGKVLIAICIAVCAVVATLGIYRGEDMVTMLLAGISLAVAAIPEGLPAIVTVVLALGVQRMAKRNAIVRKLPAVETLGCTTVICSDKTGTLTQNKMMVTALASMSKVIEVQGDGYNPRGRFLLDGRDINPLADQALETLMQISLNCNNSMLEQKQGEYVIQGDPTEGALLVMANKAGIENKAQVLREVPFDSDRKRMSVVVKDKRDHMLLVKGSLDILLPRCSKVMIEQKVRAINEIDRNKILALQDQWGTHALRVLAFACRTLDDSYNKLGDEELERDLVLIGICGIIDPPRPGVAASVERCLSAGVIPIMITGDHPETARAIAAQVGIGSTGRVISGSEIDRISDDELSGAAISSRVFARVTPQHKHRIVKALKQKKHIVAMTGDGVNDAPAVKAADIGIAMGIAGTEVTKEASSIVLADDDFSTIVRAIYEGRAIYDNIRKFIRYLLGCNIGEVLVMFVATLLGFPLPMLPIQILWVNLVTDGLPAMALGLEPPEPGIMNRKPRAREESIFSHRLGWTIVGRGVYITTVTLLAFTIGLIYCRWNNLADIDTARTMAFTTLVFAQLFYVFECRSEKFTPFELGMMGNKFLLYAVGCSILMHLGVLYLPALQNVFNTVGLELWQWGVILILAGIKLLWKYILFQSRKIVGVMKLDNKADFA</sequence>
<dbReference type="PROSITE" id="PS00154">
    <property type="entry name" value="ATPASE_E1_E2"/>
    <property type="match status" value="1"/>
</dbReference>
<comment type="caution">
    <text evidence="13">The sequence shown here is derived from an EMBL/GenBank/DDBJ whole genome shotgun (WGS) entry which is preliminary data.</text>
</comment>
<proteinExistence type="predicted"/>
<feature type="transmembrane region" description="Helical" evidence="11">
    <location>
        <begin position="687"/>
        <end position="712"/>
    </location>
</feature>
<dbReference type="SMART" id="SM00831">
    <property type="entry name" value="Cation_ATPase_N"/>
    <property type="match status" value="1"/>
</dbReference>
<evidence type="ECO:0000256" key="5">
    <source>
        <dbReference type="ARBA" id="ARBA00022741"/>
    </source>
</evidence>
<dbReference type="Gene3D" id="3.40.50.1000">
    <property type="entry name" value="HAD superfamily/HAD-like"/>
    <property type="match status" value="1"/>
</dbReference>
<evidence type="ECO:0000313" key="13">
    <source>
        <dbReference type="EMBL" id="KUG03793.1"/>
    </source>
</evidence>
<dbReference type="Gene3D" id="1.20.1110.10">
    <property type="entry name" value="Calcium-transporting ATPase, transmembrane domain"/>
    <property type="match status" value="1"/>
</dbReference>
<dbReference type="GO" id="GO:0005886">
    <property type="term" value="C:plasma membrane"/>
    <property type="evidence" value="ECO:0007669"/>
    <property type="project" value="UniProtKB-SubCell"/>
</dbReference>
<feature type="transmembrane region" description="Helical" evidence="11">
    <location>
        <begin position="718"/>
        <end position="739"/>
    </location>
</feature>
<feature type="transmembrane region" description="Helical" evidence="11">
    <location>
        <begin position="270"/>
        <end position="298"/>
    </location>
</feature>
<keyword evidence="6" id="KW-0067">ATP-binding</keyword>
<evidence type="ECO:0000256" key="8">
    <source>
        <dbReference type="ARBA" id="ARBA00022967"/>
    </source>
</evidence>
<dbReference type="Gene3D" id="3.40.1110.10">
    <property type="entry name" value="Calcium-transporting ATPase, cytoplasmic domain N"/>
    <property type="match status" value="1"/>
</dbReference>
<evidence type="ECO:0000256" key="3">
    <source>
        <dbReference type="ARBA" id="ARBA00022692"/>
    </source>
</evidence>
<dbReference type="FunFam" id="1.20.1110.10:FF:000065">
    <property type="entry name" value="Sarcoplasmic/endoplasmic reticulum calcium ATPase 1"/>
    <property type="match status" value="1"/>
</dbReference>
<dbReference type="Pfam" id="PF08282">
    <property type="entry name" value="Hydrolase_3"/>
    <property type="match status" value="1"/>
</dbReference>
<dbReference type="EMBL" id="LNQE01001868">
    <property type="protein sequence ID" value="KUG03793.1"/>
    <property type="molecule type" value="Genomic_DNA"/>
</dbReference>
<dbReference type="SFLD" id="SFLDG00002">
    <property type="entry name" value="C1.7:_P-type_atpase_like"/>
    <property type="match status" value="1"/>
</dbReference>
<comment type="subcellular location">
    <subcellularLocation>
        <location evidence="1">Cell membrane</location>
        <topology evidence="1">Multi-pass membrane protein</topology>
    </subcellularLocation>
</comment>
<name>A0A0W8E5W8_9ZZZZ</name>
<dbReference type="FunFam" id="2.70.150.10:FF:000016">
    <property type="entry name" value="Calcium-transporting P-type ATPase putative"/>
    <property type="match status" value="1"/>
</dbReference>
<feature type="transmembrane region" description="Helical" evidence="11">
    <location>
        <begin position="834"/>
        <end position="853"/>
    </location>
</feature>
<dbReference type="NCBIfam" id="TIGR01494">
    <property type="entry name" value="ATPase_P-type"/>
    <property type="match status" value="3"/>
</dbReference>
<keyword evidence="2" id="KW-1003">Cell membrane</keyword>
<dbReference type="Pfam" id="PF00690">
    <property type="entry name" value="Cation_ATPase_N"/>
    <property type="match status" value="1"/>
</dbReference>
<dbReference type="SFLD" id="SFLDS00003">
    <property type="entry name" value="Haloacid_Dehalogenase"/>
    <property type="match status" value="1"/>
</dbReference>
<dbReference type="InterPro" id="IPR023298">
    <property type="entry name" value="ATPase_P-typ_TM_dom_sf"/>
</dbReference>
<dbReference type="PRINTS" id="PR00120">
    <property type="entry name" value="HATPASE"/>
</dbReference>
<organism evidence="13">
    <name type="scientific">hydrocarbon metagenome</name>
    <dbReference type="NCBI Taxonomy" id="938273"/>
    <lineage>
        <taxon>unclassified sequences</taxon>
        <taxon>metagenomes</taxon>
        <taxon>ecological metagenomes</taxon>
    </lineage>
</organism>
<dbReference type="GO" id="GO:0005388">
    <property type="term" value="F:P-type calcium transporter activity"/>
    <property type="evidence" value="ECO:0007669"/>
    <property type="project" value="InterPro"/>
</dbReference>